<name>A0ABX1LS96_9CYAN</name>
<evidence type="ECO:0000259" key="4">
    <source>
        <dbReference type="PROSITE" id="PS51118"/>
    </source>
</evidence>
<evidence type="ECO:0000313" key="5">
    <source>
        <dbReference type="EMBL" id="NMF58999.1"/>
    </source>
</evidence>
<feature type="domain" description="HTH hxlR-type" evidence="4">
    <location>
        <begin position="11"/>
        <end position="107"/>
    </location>
</feature>
<dbReference type="PANTHER" id="PTHR33204:SF37">
    <property type="entry name" value="HTH-TYPE TRANSCRIPTIONAL REGULATOR YODB"/>
    <property type="match status" value="1"/>
</dbReference>
<sequence>MVQRSRELNPCPVSTLTNLLSGPWTMYILWVLSNSGPTRFGALKRKIAGISTKMLTERLRMLEQEEILYRHYEPTVPPQVTYGLTEKAKELITILEQLDDLAQRWYG</sequence>
<dbReference type="EMBL" id="JAAVJL010000001">
    <property type="protein sequence ID" value="NMF58999.1"/>
    <property type="molecule type" value="Genomic_DNA"/>
</dbReference>
<dbReference type="PROSITE" id="PS51118">
    <property type="entry name" value="HTH_HXLR"/>
    <property type="match status" value="1"/>
</dbReference>
<keyword evidence="3" id="KW-0804">Transcription</keyword>
<reference evidence="5 6" key="1">
    <citation type="submission" date="2020-03" db="EMBL/GenBank/DDBJ databases">
        <title>Draft Genome Sequence of 2-Methylisoborneol Producing Pseudanabaena yagii Strain GIHE-NHR1 Isolated from North Han River in South Korea.</title>
        <authorList>
            <person name="Jeong J."/>
        </authorList>
    </citation>
    <scope>NUCLEOTIDE SEQUENCE [LARGE SCALE GENOMIC DNA]</scope>
    <source>
        <strain evidence="5 6">GIHE-NHR1</strain>
    </source>
</reference>
<dbReference type="Gene3D" id="1.10.10.10">
    <property type="entry name" value="Winged helix-like DNA-binding domain superfamily/Winged helix DNA-binding domain"/>
    <property type="match status" value="1"/>
</dbReference>
<protein>
    <submittedName>
        <fullName evidence="5">Helix-turn-helix transcriptional regulator</fullName>
    </submittedName>
</protein>
<evidence type="ECO:0000313" key="6">
    <source>
        <dbReference type="Proteomes" id="UP000738376"/>
    </source>
</evidence>
<organism evidence="5 6">
    <name type="scientific">Pseudanabaena yagii GIHE-NHR1</name>
    <dbReference type="NCBI Taxonomy" id="2722753"/>
    <lineage>
        <taxon>Bacteria</taxon>
        <taxon>Bacillati</taxon>
        <taxon>Cyanobacteriota</taxon>
        <taxon>Cyanophyceae</taxon>
        <taxon>Pseudanabaenales</taxon>
        <taxon>Pseudanabaenaceae</taxon>
        <taxon>Pseudanabaena</taxon>
        <taxon>Pseudanabaena yagii</taxon>
    </lineage>
</organism>
<dbReference type="InterPro" id="IPR036390">
    <property type="entry name" value="WH_DNA-bd_sf"/>
</dbReference>
<evidence type="ECO:0000256" key="2">
    <source>
        <dbReference type="ARBA" id="ARBA00023125"/>
    </source>
</evidence>
<evidence type="ECO:0000256" key="3">
    <source>
        <dbReference type="ARBA" id="ARBA00023163"/>
    </source>
</evidence>
<dbReference type="Proteomes" id="UP000738376">
    <property type="component" value="Unassembled WGS sequence"/>
</dbReference>
<dbReference type="InterPro" id="IPR002577">
    <property type="entry name" value="HTH_HxlR"/>
</dbReference>
<comment type="caution">
    <text evidence="5">The sequence shown here is derived from an EMBL/GenBank/DDBJ whole genome shotgun (WGS) entry which is preliminary data.</text>
</comment>
<dbReference type="InterPro" id="IPR036388">
    <property type="entry name" value="WH-like_DNA-bd_sf"/>
</dbReference>
<keyword evidence="2" id="KW-0238">DNA-binding</keyword>
<dbReference type="Pfam" id="PF01638">
    <property type="entry name" value="HxlR"/>
    <property type="match status" value="1"/>
</dbReference>
<evidence type="ECO:0000256" key="1">
    <source>
        <dbReference type="ARBA" id="ARBA00023015"/>
    </source>
</evidence>
<keyword evidence="1" id="KW-0805">Transcription regulation</keyword>
<accession>A0ABX1LS96</accession>
<gene>
    <name evidence="5" type="ORF">HC246_13490</name>
</gene>
<dbReference type="PANTHER" id="PTHR33204">
    <property type="entry name" value="TRANSCRIPTIONAL REGULATOR, MARR FAMILY"/>
    <property type="match status" value="1"/>
</dbReference>
<proteinExistence type="predicted"/>
<dbReference type="SUPFAM" id="SSF46785">
    <property type="entry name" value="Winged helix' DNA-binding domain"/>
    <property type="match status" value="1"/>
</dbReference>
<dbReference type="RefSeq" id="WP_169363830.1">
    <property type="nucleotide sequence ID" value="NZ_JAAVJL010000001.1"/>
</dbReference>
<keyword evidence="6" id="KW-1185">Reference proteome</keyword>